<sequence length="286" mass="29852">MSGCGGPLPSGMTVEAIRDLPEPVVLAACARSRRRVRARDFSEDSGASSLAAWERRRAMPFIDCLYQGGRAGQEGLRQSSGEQCVATVAGDSRAGGTRGDVERRRGSGGGRCAGGGRGGAGGRGTEASGARRGGAGRNGRGHGDDPKKRRRPGGQYGQVCSRCDSRLPAGPCGGHNSGEPPGWDPDDSPMRPVLEPAAEGIHQDANGPDQMSDGVNELTHLPGRFLVLTNLATSVFRLGESSARMCVQDQGYSLEWHGNVGVDRLWGVVHACLALTGHVVRFTAPG</sequence>
<protein>
    <submittedName>
        <fullName evidence="2">Uncharacterized protein</fullName>
    </submittedName>
</protein>
<reference evidence="3" key="1">
    <citation type="submission" date="2016-09" db="EMBL/GenBank/DDBJ databases">
        <authorList>
            <person name="Strepis N."/>
        </authorList>
    </citation>
    <scope>NUCLEOTIDE SEQUENCE [LARGE SCALE GENOMIC DNA]</scope>
</reference>
<name>A0A1M4RZW9_9ACTO</name>
<evidence type="ECO:0000256" key="1">
    <source>
        <dbReference type="SAM" id="MobiDB-lite"/>
    </source>
</evidence>
<accession>A0A1M4RZW9</accession>
<organism evidence="2 3">
    <name type="scientific">Actinomyces glycerinitolerans</name>
    <dbReference type="NCBI Taxonomy" id="1892869"/>
    <lineage>
        <taxon>Bacteria</taxon>
        <taxon>Bacillati</taxon>
        <taxon>Actinomycetota</taxon>
        <taxon>Actinomycetes</taxon>
        <taxon>Actinomycetales</taxon>
        <taxon>Actinomycetaceae</taxon>
        <taxon>Actinomyces</taxon>
    </lineage>
</organism>
<evidence type="ECO:0000313" key="2">
    <source>
        <dbReference type="EMBL" id="SHE25469.1"/>
    </source>
</evidence>
<evidence type="ECO:0000313" key="3">
    <source>
        <dbReference type="Proteomes" id="UP000184291"/>
    </source>
</evidence>
<feature type="region of interest" description="Disordered" evidence="1">
    <location>
        <begin position="87"/>
        <end position="192"/>
    </location>
</feature>
<gene>
    <name evidence="2" type="ORF">ACGLYG10_1685</name>
</gene>
<dbReference type="EMBL" id="FQTT01000010">
    <property type="protein sequence ID" value="SHE25469.1"/>
    <property type="molecule type" value="Genomic_DNA"/>
</dbReference>
<dbReference type="Proteomes" id="UP000184291">
    <property type="component" value="Unassembled WGS sequence"/>
</dbReference>
<keyword evidence="3" id="KW-1185">Reference proteome</keyword>
<proteinExistence type="predicted"/>
<dbReference type="AlphaFoldDB" id="A0A1M4RZW9"/>
<dbReference type="STRING" id="1892869.ACGLYG10_1685"/>
<feature type="compositionally biased region" description="Gly residues" evidence="1">
    <location>
        <begin position="107"/>
        <end position="124"/>
    </location>
</feature>